<dbReference type="OrthoDB" id="9768004at2"/>
<dbReference type="SUPFAM" id="SSF56436">
    <property type="entry name" value="C-type lectin-like"/>
    <property type="match status" value="1"/>
</dbReference>
<dbReference type="Gene3D" id="3.90.1580.10">
    <property type="entry name" value="paralog of FGE (formylglycine-generating enzyme)"/>
    <property type="match status" value="1"/>
</dbReference>
<name>A0A1M6Q200_9FIRM</name>
<dbReference type="AlphaFoldDB" id="A0A1M6Q200"/>
<evidence type="ECO:0000313" key="1">
    <source>
        <dbReference type="EMBL" id="SHK14229.1"/>
    </source>
</evidence>
<protein>
    <submittedName>
        <fullName evidence="1">Sulfatase-modifying factor enzyme 1</fullName>
    </submittedName>
</protein>
<dbReference type="InterPro" id="IPR016187">
    <property type="entry name" value="CTDL_fold"/>
</dbReference>
<gene>
    <name evidence="1" type="ORF">SAMN02744037_01720</name>
</gene>
<dbReference type="InterPro" id="IPR042095">
    <property type="entry name" value="SUMF_sf"/>
</dbReference>
<keyword evidence="2" id="KW-1185">Reference proteome</keyword>
<reference evidence="2" key="1">
    <citation type="submission" date="2016-11" db="EMBL/GenBank/DDBJ databases">
        <authorList>
            <person name="Varghese N."/>
            <person name="Submissions S."/>
        </authorList>
    </citation>
    <scope>NUCLEOTIDE SEQUENCE [LARGE SCALE GENOMIC DNA]</scope>
    <source>
        <strain evidence="2">DSM 15518</strain>
    </source>
</reference>
<dbReference type="EMBL" id="FRAE01000037">
    <property type="protein sequence ID" value="SHK14229.1"/>
    <property type="molecule type" value="Genomic_DNA"/>
</dbReference>
<proteinExistence type="predicted"/>
<dbReference type="Proteomes" id="UP000242497">
    <property type="component" value="Unassembled WGS sequence"/>
</dbReference>
<sequence>MTNFDDLKLSVEAISGGKNTVILDDLGMPSIVVPFPKLKYSDIIAGGSQDALPAFIVDGEEVDVIHVSKYQNIVVNSRAYSLPFKDPRVYVDFDTALASCRNKGAGWHLNTNALWAAIQSWCYKNNTVPHGNSNYGQDYSNPHEKGVVTYKYESNGQMYNGRTATGSGPVTWYHNYDSSGIADLCGNIWEWAAGMRLVNGEIQIIPNGNSMKLDCNMSSSSTEWKAIMPDGTLVTPGTAGTLKYDGETASGGVRLNTEIEFSTETMSNTYTSKQFGTLTAKTGVAVPQLLKGLGLFPIPDYDYGNGNIWIRNHEAERVPFRGASWYHTSSVGVAALSLYYPRSGSGSDVGFRSAFCEKLKTGSL</sequence>
<organism evidence="1 2">
    <name type="scientific">Tepidibacter formicigenes DSM 15518</name>
    <dbReference type="NCBI Taxonomy" id="1123349"/>
    <lineage>
        <taxon>Bacteria</taxon>
        <taxon>Bacillati</taxon>
        <taxon>Bacillota</taxon>
        <taxon>Clostridia</taxon>
        <taxon>Peptostreptococcales</taxon>
        <taxon>Peptostreptococcaceae</taxon>
        <taxon>Tepidibacter</taxon>
    </lineage>
</organism>
<dbReference type="RefSeq" id="WP_072889093.1">
    <property type="nucleotide sequence ID" value="NZ_FRAE01000037.1"/>
</dbReference>
<dbReference type="STRING" id="1123349.SAMN02744037_01720"/>
<evidence type="ECO:0000313" key="2">
    <source>
        <dbReference type="Proteomes" id="UP000242497"/>
    </source>
</evidence>
<accession>A0A1M6Q200</accession>